<evidence type="ECO:0000256" key="1">
    <source>
        <dbReference type="SAM" id="MobiDB-lite"/>
    </source>
</evidence>
<dbReference type="AlphaFoldDB" id="A0A2V5HTS5"/>
<feature type="transmembrane region" description="Helical" evidence="2">
    <location>
        <begin position="216"/>
        <end position="239"/>
    </location>
</feature>
<gene>
    <name evidence="3" type="ORF">BP00DRAFT_452565</name>
</gene>
<evidence type="ECO:0000313" key="4">
    <source>
        <dbReference type="Proteomes" id="UP000248817"/>
    </source>
</evidence>
<keyword evidence="2" id="KW-0472">Membrane</keyword>
<reference evidence="3 4" key="1">
    <citation type="submission" date="2018-02" db="EMBL/GenBank/DDBJ databases">
        <title>The genomes of Aspergillus section Nigri reveals drivers in fungal speciation.</title>
        <authorList>
            <consortium name="DOE Joint Genome Institute"/>
            <person name="Vesth T.C."/>
            <person name="Nybo J."/>
            <person name="Theobald S."/>
            <person name="Brandl J."/>
            <person name="Frisvad J.C."/>
            <person name="Nielsen K.F."/>
            <person name="Lyhne E.K."/>
            <person name="Kogle M.E."/>
            <person name="Kuo A."/>
            <person name="Riley R."/>
            <person name="Clum A."/>
            <person name="Nolan M."/>
            <person name="Lipzen A."/>
            <person name="Salamov A."/>
            <person name="Henrissat B."/>
            <person name="Wiebenga A."/>
            <person name="De vries R.P."/>
            <person name="Grigoriev I.V."/>
            <person name="Mortensen U.H."/>
            <person name="Andersen M.R."/>
            <person name="Baker S.E."/>
        </authorList>
    </citation>
    <scope>NUCLEOTIDE SEQUENCE [LARGE SCALE GENOMIC DNA]</scope>
    <source>
        <strain evidence="3 4">CBS 114.80</strain>
    </source>
</reference>
<sequence length="391" mass="43800">MAPKLIGLIDHGLRALDTLFDKKLLGSRKNTTAPLRVAVLQTFVFLRMPISRSYATGGPPKQFLEERRPTVFDKDKINKPDDGKRPGRINNPPINTYGTFYVGQLSTGHQLHGIEHRVAAGSQVTHGAHYWPCRFRDMNKCLQALKIKIAELRGKPTVTKEILESADKAVVATKTILAKLEVEGETGAWHANLAGILRHIHPISIDIGKSGAICTMIIFAVNIIIRLIFLPTLFAILFLDATMASFDNRGDHRTKHCVYCTAGYHRTGNISVYQSCSTDYICISYPFEYTYSSCKASYLEGTSHHSVARTLVSRSKNVNRIFCSLLWDYMWLPDGSHTLSDIFFRTCSDVETMFYEAGMIPSPLLEQLLYSLKAPTVSALKSLLMKPTRQL</sequence>
<organism evidence="3 4">
    <name type="scientific">Aspergillus indologenus CBS 114.80</name>
    <dbReference type="NCBI Taxonomy" id="1450541"/>
    <lineage>
        <taxon>Eukaryota</taxon>
        <taxon>Fungi</taxon>
        <taxon>Dikarya</taxon>
        <taxon>Ascomycota</taxon>
        <taxon>Pezizomycotina</taxon>
        <taxon>Eurotiomycetes</taxon>
        <taxon>Eurotiomycetidae</taxon>
        <taxon>Eurotiales</taxon>
        <taxon>Aspergillaceae</taxon>
        <taxon>Aspergillus</taxon>
        <taxon>Aspergillus subgen. Circumdati</taxon>
    </lineage>
</organism>
<keyword evidence="2" id="KW-1133">Transmembrane helix</keyword>
<protein>
    <submittedName>
        <fullName evidence="3">Uncharacterized protein</fullName>
    </submittedName>
</protein>
<dbReference type="EMBL" id="KZ825701">
    <property type="protein sequence ID" value="PYI24973.1"/>
    <property type="molecule type" value="Genomic_DNA"/>
</dbReference>
<proteinExistence type="predicted"/>
<name>A0A2V5HTS5_9EURO</name>
<keyword evidence="4" id="KW-1185">Reference proteome</keyword>
<feature type="compositionally biased region" description="Basic and acidic residues" evidence="1">
    <location>
        <begin position="68"/>
        <end position="85"/>
    </location>
</feature>
<keyword evidence="2" id="KW-0812">Transmembrane</keyword>
<evidence type="ECO:0000256" key="2">
    <source>
        <dbReference type="SAM" id="Phobius"/>
    </source>
</evidence>
<accession>A0A2V5HTS5</accession>
<evidence type="ECO:0000313" key="3">
    <source>
        <dbReference type="EMBL" id="PYI24973.1"/>
    </source>
</evidence>
<feature type="region of interest" description="Disordered" evidence="1">
    <location>
        <begin position="68"/>
        <end position="91"/>
    </location>
</feature>
<dbReference type="Proteomes" id="UP000248817">
    <property type="component" value="Unassembled WGS sequence"/>
</dbReference>